<organism evidence="2 3">
    <name type="scientific">Synechococcus phage S-H38</name>
    <dbReference type="NCBI Taxonomy" id="2783673"/>
    <lineage>
        <taxon>Viruses</taxon>
        <taxon>Duplodnaviria</taxon>
        <taxon>Heunggongvirae</taxon>
        <taxon>Uroviricota</taxon>
        <taxon>Caudoviricetes</taxon>
        <taxon>Pantevenvirales</taxon>
        <taxon>Kyanoviridae</taxon>
        <taxon>Yellowseavirus</taxon>
        <taxon>Yellowseavirus thirtyeight</taxon>
    </lineage>
</organism>
<feature type="domain" description="Cupin type-2" evidence="1">
    <location>
        <begin position="64"/>
        <end position="114"/>
    </location>
</feature>
<keyword evidence="3" id="KW-1185">Reference proteome</keyword>
<proteinExistence type="predicted"/>
<reference evidence="2" key="1">
    <citation type="submission" date="2020-10" db="EMBL/GenBank/DDBJ databases">
        <title>The Isolation and Genome Sequence of a Novel Cyanophage S-H38 from the Yellow Sea, China.</title>
        <authorList>
            <person name="Jiang T."/>
        </authorList>
    </citation>
    <scope>NUCLEOTIDE SEQUENCE</scope>
</reference>
<dbReference type="KEGG" id="vg:77946595"/>
<dbReference type="Gene3D" id="2.60.120.10">
    <property type="entry name" value="Jelly Rolls"/>
    <property type="match status" value="1"/>
</dbReference>
<dbReference type="GeneID" id="77946595"/>
<dbReference type="Pfam" id="PF07883">
    <property type="entry name" value="Cupin_2"/>
    <property type="match status" value="1"/>
</dbReference>
<evidence type="ECO:0000313" key="3">
    <source>
        <dbReference type="Proteomes" id="UP000663144"/>
    </source>
</evidence>
<accession>A0A873WA12</accession>
<dbReference type="RefSeq" id="YP_010670390.1">
    <property type="nucleotide sequence ID" value="NC_070964.1"/>
</dbReference>
<dbReference type="EMBL" id="MW117965">
    <property type="protein sequence ID" value="QPB07899.1"/>
    <property type="molecule type" value="Genomic_DNA"/>
</dbReference>
<name>A0A873WA12_9CAUD</name>
<dbReference type="InterPro" id="IPR014710">
    <property type="entry name" value="RmlC-like_jellyroll"/>
</dbReference>
<dbReference type="SUPFAM" id="SSF51182">
    <property type="entry name" value="RmlC-like cupins"/>
    <property type="match status" value="1"/>
</dbReference>
<evidence type="ECO:0000259" key="1">
    <source>
        <dbReference type="Pfam" id="PF07883"/>
    </source>
</evidence>
<evidence type="ECO:0000313" key="2">
    <source>
        <dbReference type="EMBL" id="QPB07899.1"/>
    </source>
</evidence>
<sequence length="142" mass="16113">MFWEETVELIKTHQHPTPVYEYKGGTLKTSYIDIEDFPITLRWRINKYLKYDLTDLQLFCSLGASEGIGSHTDPCNVLIICLEGEMAYSVEGMPPVVLQAGDTIYISRGLRHLPISSTVPRICLSAEARGYVPREEVTHYFG</sequence>
<protein>
    <recommendedName>
        <fullName evidence="1">Cupin type-2 domain-containing protein</fullName>
    </recommendedName>
</protein>
<dbReference type="InterPro" id="IPR013096">
    <property type="entry name" value="Cupin_2"/>
</dbReference>
<dbReference type="Proteomes" id="UP000663144">
    <property type="component" value="Segment"/>
</dbReference>
<dbReference type="InterPro" id="IPR011051">
    <property type="entry name" value="RmlC_Cupin_sf"/>
</dbReference>